<reference evidence="3" key="1">
    <citation type="journal article" date="2020" name="Nature">
        <title>Giant virus diversity and host interactions through global metagenomics.</title>
        <authorList>
            <person name="Schulz F."/>
            <person name="Roux S."/>
            <person name="Paez-Espino D."/>
            <person name="Jungbluth S."/>
            <person name="Walsh D.A."/>
            <person name="Denef V.J."/>
            <person name="McMahon K.D."/>
            <person name="Konstantinidis K.T."/>
            <person name="Eloe-Fadrosh E.A."/>
            <person name="Kyrpides N.C."/>
            <person name="Woyke T."/>
        </authorList>
    </citation>
    <scope>NUCLEOTIDE SEQUENCE</scope>
    <source>
        <strain evidence="3">GVMAG-S-1103017-74</strain>
    </source>
</reference>
<feature type="compositionally biased region" description="Low complexity" evidence="1">
    <location>
        <begin position="186"/>
        <end position="205"/>
    </location>
</feature>
<evidence type="ECO:0000256" key="2">
    <source>
        <dbReference type="SAM" id="Phobius"/>
    </source>
</evidence>
<sequence length="205" mass="21070">MTSLQGLPAEVYTRSPDGAVQAYLQACTPADAMPEHAVDGVLTALDMLPDAPADLHRRVERCLYPDGEMPKPEAPQRGAASTIAARRPADAATNAGTTEPSTASSKSNTRMYIIVGVVVAVVLLGVWYMRRRGARGAAGNTGAAADRPTAPTGTSHLATSAAAAALGAGARDGASWYTKDAPSDAGSSRSGVVPSRVLPPLQFDE</sequence>
<keyword evidence="2" id="KW-1133">Transmembrane helix</keyword>
<dbReference type="AlphaFoldDB" id="A0A6C0AUQ4"/>
<feature type="region of interest" description="Disordered" evidence="1">
    <location>
        <begin position="66"/>
        <end position="105"/>
    </location>
</feature>
<evidence type="ECO:0000313" key="3">
    <source>
        <dbReference type="EMBL" id="QHS82955.1"/>
    </source>
</evidence>
<feature type="region of interest" description="Disordered" evidence="1">
    <location>
        <begin position="173"/>
        <end position="205"/>
    </location>
</feature>
<keyword evidence="2" id="KW-0812">Transmembrane</keyword>
<proteinExistence type="predicted"/>
<keyword evidence="2" id="KW-0472">Membrane</keyword>
<name>A0A6C0AUQ4_9ZZZZ</name>
<evidence type="ECO:0000256" key="1">
    <source>
        <dbReference type="SAM" id="MobiDB-lite"/>
    </source>
</evidence>
<dbReference type="EMBL" id="MN740864">
    <property type="protein sequence ID" value="QHS82955.1"/>
    <property type="molecule type" value="Genomic_DNA"/>
</dbReference>
<feature type="transmembrane region" description="Helical" evidence="2">
    <location>
        <begin position="111"/>
        <end position="129"/>
    </location>
</feature>
<feature type="compositionally biased region" description="Low complexity" evidence="1">
    <location>
        <begin position="79"/>
        <end position="95"/>
    </location>
</feature>
<feature type="compositionally biased region" description="Polar residues" evidence="1">
    <location>
        <begin position="96"/>
        <end position="105"/>
    </location>
</feature>
<protein>
    <submittedName>
        <fullName evidence="3">Uncharacterized protein</fullName>
    </submittedName>
</protein>
<accession>A0A6C0AUQ4</accession>
<organism evidence="3">
    <name type="scientific">viral metagenome</name>
    <dbReference type="NCBI Taxonomy" id="1070528"/>
    <lineage>
        <taxon>unclassified sequences</taxon>
        <taxon>metagenomes</taxon>
        <taxon>organismal metagenomes</taxon>
    </lineage>
</organism>